<name>A0A917F7X7_9PROT</name>
<organism evidence="2 3">
    <name type="scientific">Terasakiella brassicae</name>
    <dbReference type="NCBI Taxonomy" id="1634917"/>
    <lineage>
        <taxon>Bacteria</taxon>
        <taxon>Pseudomonadati</taxon>
        <taxon>Pseudomonadota</taxon>
        <taxon>Alphaproteobacteria</taxon>
        <taxon>Rhodospirillales</taxon>
        <taxon>Terasakiellaceae</taxon>
        <taxon>Terasakiella</taxon>
    </lineage>
</organism>
<evidence type="ECO:0000313" key="2">
    <source>
        <dbReference type="EMBL" id="GGF56658.1"/>
    </source>
</evidence>
<dbReference type="Proteomes" id="UP000632498">
    <property type="component" value="Unassembled WGS sequence"/>
</dbReference>
<feature type="domain" description="DUF6471" evidence="1">
    <location>
        <begin position="5"/>
        <end position="69"/>
    </location>
</feature>
<evidence type="ECO:0000313" key="3">
    <source>
        <dbReference type="Proteomes" id="UP000632498"/>
    </source>
</evidence>
<keyword evidence="3" id="KW-1185">Reference proteome</keyword>
<dbReference type="InterPro" id="IPR045526">
    <property type="entry name" value="DUF6471"/>
</dbReference>
<gene>
    <name evidence="2" type="ORF">GCM10011332_07660</name>
</gene>
<dbReference type="EMBL" id="BMHV01000004">
    <property type="protein sequence ID" value="GGF56658.1"/>
    <property type="molecule type" value="Genomic_DNA"/>
</dbReference>
<protein>
    <recommendedName>
        <fullName evidence="1">DUF6471 domain-containing protein</fullName>
    </recommendedName>
</protein>
<reference evidence="2" key="2">
    <citation type="submission" date="2020-09" db="EMBL/GenBank/DDBJ databases">
        <authorList>
            <person name="Sun Q."/>
            <person name="Zhou Y."/>
        </authorList>
    </citation>
    <scope>NUCLEOTIDE SEQUENCE</scope>
    <source>
        <strain evidence="2">CGMCC 1.15254</strain>
    </source>
</reference>
<sequence length="74" mass="8392">MGQDWKQYAKTLLRTEITRKDLNYVEVSERLKALGIDESPQNISNKIARGSFSATFMLQVLHAIGSSNIHLEDI</sequence>
<comment type="caution">
    <text evidence="2">The sequence shown here is derived from an EMBL/GenBank/DDBJ whole genome shotgun (WGS) entry which is preliminary data.</text>
</comment>
<dbReference type="RefSeq" id="WP_373283776.1">
    <property type="nucleotide sequence ID" value="NZ_BMHV01000004.1"/>
</dbReference>
<evidence type="ECO:0000259" key="1">
    <source>
        <dbReference type="Pfam" id="PF20075"/>
    </source>
</evidence>
<dbReference type="Pfam" id="PF20075">
    <property type="entry name" value="DUF6471"/>
    <property type="match status" value="1"/>
</dbReference>
<accession>A0A917F7X7</accession>
<dbReference type="AlphaFoldDB" id="A0A917F7X7"/>
<proteinExistence type="predicted"/>
<reference evidence="2" key="1">
    <citation type="journal article" date="2014" name="Int. J. Syst. Evol. Microbiol.">
        <title>Complete genome sequence of Corynebacterium casei LMG S-19264T (=DSM 44701T), isolated from a smear-ripened cheese.</title>
        <authorList>
            <consortium name="US DOE Joint Genome Institute (JGI-PGF)"/>
            <person name="Walter F."/>
            <person name="Albersmeier A."/>
            <person name="Kalinowski J."/>
            <person name="Ruckert C."/>
        </authorList>
    </citation>
    <scope>NUCLEOTIDE SEQUENCE</scope>
    <source>
        <strain evidence="2">CGMCC 1.15254</strain>
    </source>
</reference>